<dbReference type="EMBL" id="CAVLEF010000156">
    <property type="protein sequence ID" value="CAK1552563.1"/>
    <property type="molecule type" value="Genomic_DNA"/>
</dbReference>
<comment type="caution">
    <text evidence="4">The sequence shown here is derived from an EMBL/GenBank/DDBJ whole genome shotgun (WGS) entry which is preliminary data.</text>
</comment>
<dbReference type="Proteomes" id="UP001497472">
    <property type="component" value="Unassembled WGS sequence"/>
</dbReference>
<dbReference type="GO" id="GO:0005657">
    <property type="term" value="C:replication fork"/>
    <property type="evidence" value="ECO:0007669"/>
    <property type="project" value="TreeGrafter"/>
</dbReference>
<gene>
    <name evidence="4" type="ORF">LNINA_LOCUS11603</name>
</gene>
<dbReference type="GO" id="GO:0000724">
    <property type="term" value="P:double-strand break repair via homologous recombination"/>
    <property type="evidence" value="ECO:0007669"/>
    <property type="project" value="TreeGrafter"/>
</dbReference>
<sequence>MESLHSNINAKLTTNNIKKLAKNRITTIRDFLEEDVERVANILQLGLPCILEIRNNIFEHYSAPLLLGPSLLENYSTKQKFLKTGIISIDTILDGGLPIGFITEICGLAGSGKTQLCLQLSINTVKYSQKVVLYIDTKGDFSANRIQEIIEAQGLSHREMAIIMLKIKVANVFSMPDLLHLLEKIKTKEIVLDNLSLIIIDSLPSLMLQHFGDNNKIGLTFLNQFVNLSREISKEMELCVVCVNIETRWVDIDQTDLDDDYNTNLTVQEPSFLEKKNRCLGKYWCNIPVLVLTLERSLIDKGKDSSNITVSLQNFNNLSDNSKTIFLSINMLGVT</sequence>
<dbReference type="AlphaFoldDB" id="A0AAV1JTB4"/>
<evidence type="ECO:0000313" key="4">
    <source>
        <dbReference type="EMBL" id="CAK1552563.1"/>
    </source>
</evidence>
<dbReference type="GO" id="GO:0042148">
    <property type="term" value="P:DNA strand invasion"/>
    <property type="evidence" value="ECO:0007669"/>
    <property type="project" value="TreeGrafter"/>
</dbReference>
<dbReference type="PANTHER" id="PTHR46457">
    <property type="entry name" value="DNA REPAIR PROTEIN RAD51 HOMOLOG 4"/>
    <property type="match status" value="1"/>
</dbReference>
<evidence type="ECO:0000259" key="3">
    <source>
        <dbReference type="PROSITE" id="PS50162"/>
    </source>
</evidence>
<dbReference type="InterPro" id="IPR020588">
    <property type="entry name" value="RecA_ATP-bd"/>
</dbReference>
<dbReference type="GO" id="GO:0003697">
    <property type="term" value="F:single-stranded DNA binding"/>
    <property type="evidence" value="ECO:0007669"/>
    <property type="project" value="TreeGrafter"/>
</dbReference>
<dbReference type="GO" id="GO:0005524">
    <property type="term" value="F:ATP binding"/>
    <property type="evidence" value="ECO:0007669"/>
    <property type="project" value="InterPro"/>
</dbReference>
<dbReference type="InterPro" id="IPR027417">
    <property type="entry name" value="P-loop_NTPase"/>
</dbReference>
<proteinExistence type="predicted"/>
<dbReference type="InterPro" id="IPR013632">
    <property type="entry name" value="Rad51_C"/>
</dbReference>
<keyword evidence="2" id="KW-0539">Nucleus</keyword>
<reference evidence="4 5" key="1">
    <citation type="submission" date="2023-11" db="EMBL/GenBank/DDBJ databases">
        <authorList>
            <person name="Okamura Y."/>
        </authorList>
    </citation>
    <scope>NUCLEOTIDE SEQUENCE [LARGE SCALE GENOMIC DNA]</scope>
</reference>
<protein>
    <recommendedName>
        <fullName evidence="3">RecA family profile 1 domain-containing protein</fullName>
    </recommendedName>
</protein>
<evidence type="ECO:0000313" key="5">
    <source>
        <dbReference type="Proteomes" id="UP001497472"/>
    </source>
</evidence>
<feature type="domain" description="RecA family profile 1" evidence="3">
    <location>
        <begin position="78"/>
        <end position="246"/>
    </location>
</feature>
<dbReference type="GO" id="GO:0000400">
    <property type="term" value="F:four-way junction DNA binding"/>
    <property type="evidence" value="ECO:0007669"/>
    <property type="project" value="TreeGrafter"/>
</dbReference>
<dbReference type="GO" id="GO:0033063">
    <property type="term" value="C:Rad51B-Rad51C-Rad51D-XRCC2 complex"/>
    <property type="evidence" value="ECO:0007669"/>
    <property type="project" value="TreeGrafter"/>
</dbReference>
<dbReference type="GO" id="GO:0007131">
    <property type="term" value="P:reciprocal meiotic recombination"/>
    <property type="evidence" value="ECO:0007669"/>
    <property type="project" value="TreeGrafter"/>
</dbReference>
<dbReference type="InterPro" id="IPR051988">
    <property type="entry name" value="HRR_RAD51_Paralog"/>
</dbReference>
<dbReference type="Pfam" id="PF08423">
    <property type="entry name" value="Rad51"/>
    <property type="match status" value="1"/>
</dbReference>
<dbReference type="PANTHER" id="PTHR46457:SF1">
    <property type="entry name" value="DNA REPAIR PROTEIN RAD51 HOMOLOG 4"/>
    <property type="match status" value="1"/>
</dbReference>
<dbReference type="GO" id="GO:0000723">
    <property type="term" value="P:telomere maintenance"/>
    <property type="evidence" value="ECO:0007669"/>
    <property type="project" value="TreeGrafter"/>
</dbReference>
<dbReference type="GO" id="GO:0140664">
    <property type="term" value="F:ATP-dependent DNA damage sensor activity"/>
    <property type="evidence" value="ECO:0007669"/>
    <property type="project" value="InterPro"/>
</dbReference>
<comment type="subcellular location">
    <subcellularLocation>
        <location evidence="1">Nucleus</location>
    </subcellularLocation>
</comment>
<accession>A0AAV1JTB4</accession>
<keyword evidence="5" id="KW-1185">Reference proteome</keyword>
<name>A0AAV1JTB4_9NEOP</name>
<dbReference type="PROSITE" id="PS50162">
    <property type="entry name" value="RECA_2"/>
    <property type="match status" value="1"/>
</dbReference>
<dbReference type="SUPFAM" id="SSF52540">
    <property type="entry name" value="P-loop containing nucleoside triphosphate hydrolases"/>
    <property type="match status" value="1"/>
</dbReference>
<evidence type="ECO:0000256" key="2">
    <source>
        <dbReference type="ARBA" id="ARBA00023242"/>
    </source>
</evidence>
<evidence type="ECO:0000256" key="1">
    <source>
        <dbReference type="ARBA" id="ARBA00004123"/>
    </source>
</evidence>
<dbReference type="GO" id="GO:0005815">
    <property type="term" value="C:microtubule organizing center"/>
    <property type="evidence" value="ECO:0007669"/>
    <property type="project" value="TreeGrafter"/>
</dbReference>
<organism evidence="4 5">
    <name type="scientific">Leptosia nina</name>
    <dbReference type="NCBI Taxonomy" id="320188"/>
    <lineage>
        <taxon>Eukaryota</taxon>
        <taxon>Metazoa</taxon>
        <taxon>Ecdysozoa</taxon>
        <taxon>Arthropoda</taxon>
        <taxon>Hexapoda</taxon>
        <taxon>Insecta</taxon>
        <taxon>Pterygota</taxon>
        <taxon>Neoptera</taxon>
        <taxon>Endopterygota</taxon>
        <taxon>Lepidoptera</taxon>
        <taxon>Glossata</taxon>
        <taxon>Ditrysia</taxon>
        <taxon>Papilionoidea</taxon>
        <taxon>Pieridae</taxon>
        <taxon>Pierinae</taxon>
        <taxon>Leptosia</taxon>
    </lineage>
</organism>
<dbReference type="Gene3D" id="3.40.50.300">
    <property type="entry name" value="P-loop containing nucleotide triphosphate hydrolases"/>
    <property type="match status" value="1"/>
</dbReference>